<comment type="caution">
    <text evidence="3">The sequence shown here is derived from an EMBL/GenBank/DDBJ whole genome shotgun (WGS) entry which is preliminary data.</text>
</comment>
<keyword evidence="4" id="KW-1185">Reference proteome</keyword>
<sequence length="342" mass="37851">MHWEPEKHGRIPALELGSRTRAQVFSQSDLSGNLGSLSYLTMPLVHNLERTLDIMIIPPPELDGMPLPIPSDAMIMQKQSEAILIWIIGALVDLEKAYEPFESVVSIFCLVVSLSTDVWTPSACKLAEVVFSGIAISHVSPPLPVPGLPGAQPPCGAVSGPFEWLVVYWATPLLYDAMAFLLTAWKAFDFWKKDMDSHLFEAIWRDGFLYFFAILAMNVANVVIFLNAPPILRAINIVPTLVFQVIISCRLVLNLKRSGSQNTSASPKSKFKSKGRDDSRQVKVDVSKWSSSDEKQAASLHLGQPPTELKILQKAQTKGSDVRNWSRPAHLWNSITSSGEMV</sequence>
<dbReference type="InParanoid" id="A0A409W533"/>
<dbReference type="OrthoDB" id="2675435at2759"/>
<dbReference type="Proteomes" id="UP000283269">
    <property type="component" value="Unassembled WGS sequence"/>
</dbReference>
<feature type="compositionally biased region" description="Basic and acidic residues" evidence="1">
    <location>
        <begin position="274"/>
        <end position="290"/>
    </location>
</feature>
<proteinExistence type="predicted"/>
<evidence type="ECO:0000256" key="2">
    <source>
        <dbReference type="SAM" id="Phobius"/>
    </source>
</evidence>
<feature type="transmembrane region" description="Helical" evidence="2">
    <location>
        <begin position="164"/>
        <end position="188"/>
    </location>
</feature>
<keyword evidence="2" id="KW-0812">Transmembrane</keyword>
<name>A0A409W533_PSICY</name>
<feature type="transmembrane region" description="Helical" evidence="2">
    <location>
        <begin position="208"/>
        <end position="228"/>
    </location>
</feature>
<feature type="transmembrane region" description="Helical" evidence="2">
    <location>
        <begin position="234"/>
        <end position="253"/>
    </location>
</feature>
<dbReference type="EMBL" id="NHYD01003750">
    <property type="protein sequence ID" value="PPQ73624.1"/>
    <property type="molecule type" value="Genomic_DNA"/>
</dbReference>
<protein>
    <submittedName>
        <fullName evidence="3">Uncharacterized protein</fullName>
    </submittedName>
</protein>
<evidence type="ECO:0000256" key="1">
    <source>
        <dbReference type="SAM" id="MobiDB-lite"/>
    </source>
</evidence>
<organism evidence="3 4">
    <name type="scientific">Psilocybe cyanescens</name>
    <dbReference type="NCBI Taxonomy" id="93625"/>
    <lineage>
        <taxon>Eukaryota</taxon>
        <taxon>Fungi</taxon>
        <taxon>Dikarya</taxon>
        <taxon>Basidiomycota</taxon>
        <taxon>Agaricomycotina</taxon>
        <taxon>Agaricomycetes</taxon>
        <taxon>Agaricomycetidae</taxon>
        <taxon>Agaricales</taxon>
        <taxon>Agaricineae</taxon>
        <taxon>Strophariaceae</taxon>
        <taxon>Psilocybe</taxon>
    </lineage>
</organism>
<feature type="region of interest" description="Disordered" evidence="1">
    <location>
        <begin position="259"/>
        <end position="290"/>
    </location>
</feature>
<keyword evidence="2" id="KW-0472">Membrane</keyword>
<accession>A0A409W533</accession>
<evidence type="ECO:0000313" key="4">
    <source>
        <dbReference type="Proteomes" id="UP000283269"/>
    </source>
</evidence>
<dbReference type="AlphaFoldDB" id="A0A409W533"/>
<gene>
    <name evidence="3" type="ORF">CVT25_006669</name>
</gene>
<reference evidence="3 4" key="1">
    <citation type="journal article" date="2018" name="Evol. Lett.">
        <title>Horizontal gene cluster transfer increased hallucinogenic mushroom diversity.</title>
        <authorList>
            <person name="Reynolds H.T."/>
            <person name="Vijayakumar V."/>
            <person name="Gluck-Thaler E."/>
            <person name="Korotkin H.B."/>
            <person name="Matheny P.B."/>
            <person name="Slot J.C."/>
        </authorList>
    </citation>
    <scope>NUCLEOTIDE SEQUENCE [LARGE SCALE GENOMIC DNA]</scope>
    <source>
        <strain evidence="3 4">2631</strain>
    </source>
</reference>
<evidence type="ECO:0000313" key="3">
    <source>
        <dbReference type="EMBL" id="PPQ73624.1"/>
    </source>
</evidence>
<keyword evidence="2" id="KW-1133">Transmembrane helix</keyword>